<dbReference type="Proteomes" id="UP001390339">
    <property type="component" value="Unassembled WGS sequence"/>
</dbReference>
<reference evidence="2 3" key="1">
    <citation type="journal article" date="2024" name="IMA Fungus">
        <title>Apiospora arundinis, a panoply of carbohydrate-active enzymes and secondary metabolites.</title>
        <authorList>
            <person name="Sorensen T."/>
            <person name="Petersen C."/>
            <person name="Muurmann A.T."/>
            <person name="Christiansen J.V."/>
            <person name="Brundto M.L."/>
            <person name="Overgaard C.K."/>
            <person name="Boysen A.T."/>
            <person name="Wollenberg R.D."/>
            <person name="Larsen T.O."/>
            <person name="Sorensen J.L."/>
            <person name="Nielsen K.L."/>
            <person name="Sondergaard T.E."/>
        </authorList>
    </citation>
    <scope>NUCLEOTIDE SEQUENCE [LARGE SCALE GENOMIC DNA]</scope>
    <source>
        <strain evidence="2 3">AAU 773</strain>
    </source>
</reference>
<sequence>MPNKSGKATGNAAEGEATNAELLKFVMIVFERQNPGFPIQGWADIVEKASYSVATSKQLWARLRDDYLQQMRDNVPVAPVIKPRKKRARIGTGEDAEATPPTKKSKRGSKSSSAEPDDTNEQNDSPAPPVAKRVGKAPVKSRTQTSKGKGKAVASPAAAAAATSIAVPATAPVTASAGRGRSSTRRARSDPEQDDMEDDEDDFPSNGDGSGRPLLFPGLAVPSHQQPGTDNQGNNSHDNAKEHQEKKEDEEKEEDEEDEEDEEMREAARALMSLRYRHC</sequence>
<protein>
    <submittedName>
        <fullName evidence="2">Uncharacterized protein</fullName>
    </submittedName>
</protein>
<evidence type="ECO:0000256" key="1">
    <source>
        <dbReference type="SAM" id="MobiDB-lite"/>
    </source>
</evidence>
<feature type="compositionally biased region" description="Polar residues" evidence="1">
    <location>
        <begin position="223"/>
        <end position="237"/>
    </location>
</feature>
<feature type="region of interest" description="Disordered" evidence="1">
    <location>
        <begin position="78"/>
        <end position="279"/>
    </location>
</feature>
<feature type="compositionally biased region" description="Low complexity" evidence="1">
    <location>
        <begin position="152"/>
        <end position="181"/>
    </location>
</feature>
<proteinExistence type="predicted"/>
<gene>
    <name evidence="2" type="ORF">PGQ11_014608</name>
</gene>
<keyword evidence="3" id="KW-1185">Reference proteome</keyword>
<feature type="compositionally biased region" description="Acidic residues" evidence="1">
    <location>
        <begin position="192"/>
        <end position="203"/>
    </location>
</feature>
<feature type="compositionally biased region" description="Basic and acidic residues" evidence="1">
    <location>
        <begin position="238"/>
        <end position="249"/>
    </location>
</feature>
<comment type="caution">
    <text evidence="2">The sequence shown here is derived from an EMBL/GenBank/DDBJ whole genome shotgun (WGS) entry which is preliminary data.</text>
</comment>
<feature type="compositionally biased region" description="Acidic residues" evidence="1">
    <location>
        <begin position="250"/>
        <end position="264"/>
    </location>
</feature>
<evidence type="ECO:0000313" key="3">
    <source>
        <dbReference type="Proteomes" id="UP001390339"/>
    </source>
</evidence>
<evidence type="ECO:0000313" key="2">
    <source>
        <dbReference type="EMBL" id="KAK8852129.1"/>
    </source>
</evidence>
<name>A0ABR2HU49_9PEZI</name>
<organism evidence="2 3">
    <name type="scientific">Apiospora arundinis</name>
    <dbReference type="NCBI Taxonomy" id="335852"/>
    <lineage>
        <taxon>Eukaryota</taxon>
        <taxon>Fungi</taxon>
        <taxon>Dikarya</taxon>
        <taxon>Ascomycota</taxon>
        <taxon>Pezizomycotina</taxon>
        <taxon>Sordariomycetes</taxon>
        <taxon>Xylariomycetidae</taxon>
        <taxon>Amphisphaeriales</taxon>
        <taxon>Apiosporaceae</taxon>
        <taxon>Apiospora</taxon>
    </lineage>
</organism>
<accession>A0ABR2HU49</accession>
<dbReference type="EMBL" id="JAPCWZ010000009">
    <property type="protein sequence ID" value="KAK8852129.1"/>
    <property type="molecule type" value="Genomic_DNA"/>
</dbReference>